<dbReference type="Proteomes" id="UP001501710">
    <property type="component" value="Unassembled WGS sequence"/>
</dbReference>
<sequence length="117" mass="13105">MTHKDPEFRRGLRGVDAHEGTEGEQASTDTRFDQLRAAFPGWGISYTEDEPVPWIAIRKRRPGWLGGHPVAEAIDPGQLRRLIAQAVETGAKVHTWTARGAQAEQTRRPDHAELCVR</sequence>
<accession>A0ABP8C240</accession>
<feature type="compositionally biased region" description="Basic and acidic residues" evidence="1">
    <location>
        <begin position="1"/>
        <end position="21"/>
    </location>
</feature>
<reference evidence="3" key="1">
    <citation type="journal article" date="2019" name="Int. J. Syst. Evol. Microbiol.">
        <title>The Global Catalogue of Microorganisms (GCM) 10K type strain sequencing project: providing services to taxonomists for standard genome sequencing and annotation.</title>
        <authorList>
            <consortium name="The Broad Institute Genomics Platform"/>
            <consortium name="The Broad Institute Genome Sequencing Center for Infectious Disease"/>
            <person name="Wu L."/>
            <person name="Ma J."/>
        </authorList>
    </citation>
    <scope>NUCLEOTIDE SEQUENCE [LARGE SCALE GENOMIC DNA]</scope>
    <source>
        <strain evidence="3">JCM 17440</strain>
    </source>
</reference>
<evidence type="ECO:0000313" key="2">
    <source>
        <dbReference type="EMBL" id="GAA4232276.1"/>
    </source>
</evidence>
<feature type="region of interest" description="Disordered" evidence="1">
    <location>
        <begin position="98"/>
        <end position="117"/>
    </location>
</feature>
<evidence type="ECO:0000256" key="1">
    <source>
        <dbReference type="SAM" id="MobiDB-lite"/>
    </source>
</evidence>
<keyword evidence="3" id="KW-1185">Reference proteome</keyword>
<protein>
    <submittedName>
        <fullName evidence="2">Uncharacterized protein</fullName>
    </submittedName>
</protein>
<feature type="region of interest" description="Disordered" evidence="1">
    <location>
        <begin position="1"/>
        <end position="29"/>
    </location>
</feature>
<gene>
    <name evidence="2" type="ORF">GCM10022254_31720</name>
</gene>
<organism evidence="2 3">
    <name type="scientific">Actinomadura meridiana</name>
    <dbReference type="NCBI Taxonomy" id="559626"/>
    <lineage>
        <taxon>Bacteria</taxon>
        <taxon>Bacillati</taxon>
        <taxon>Actinomycetota</taxon>
        <taxon>Actinomycetes</taxon>
        <taxon>Streptosporangiales</taxon>
        <taxon>Thermomonosporaceae</taxon>
        <taxon>Actinomadura</taxon>
    </lineage>
</organism>
<proteinExistence type="predicted"/>
<name>A0ABP8C240_9ACTN</name>
<evidence type="ECO:0000313" key="3">
    <source>
        <dbReference type="Proteomes" id="UP001501710"/>
    </source>
</evidence>
<dbReference type="EMBL" id="BAABAS010000006">
    <property type="protein sequence ID" value="GAA4232276.1"/>
    <property type="molecule type" value="Genomic_DNA"/>
</dbReference>
<dbReference type="RefSeq" id="WP_344896721.1">
    <property type="nucleotide sequence ID" value="NZ_BAABAS010000006.1"/>
</dbReference>
<feature type="compositionally biased region" description="Basic and acidic residues" evidence="1">
    <location>
        <begin position="105"/>
        <end position="117"/>
    </location>
</feature>
<comment type="caution">
    <text evidence="2">The sequence shown here is derived from an EMBL/GenBank/DDBJ whole genome shotgun (WGS) entry which is preliminary data.</text>
</comment>